<name>A0A976SLD7_THEOR</name>
<dbReference type="EMBL" id="CP056068">
    <property type="protein sequence ID" value="UVC54647.1"/>
    <property type="molecule type" value="Genomic_DNA"/>
</dbReference>
<accession>A0A976SLD7</accession>
<gene>
    <name evidence="1" type="ORF">MACJ_003616</name>
</gene>
<organism evidence="1 2">
    <name type="scientific">Theileria orientalis</name>
    <dbReference type="NCBI Taxonomy" id="68886"/>
    <lineage>
        <taxon>Eukaryota</taxon>
        <taxon>Sar</taxon>
        <taxon>Alveolata</taxon>
        <taxon>Apicomplexa</taxon>
        <taxon>Aconoidasida</taxon>
        <taxon>Piroplasmida</taxon>
        <taxon>Theileriidae</taxon>
        <taxon>Theileria</taxon>
    </lineage>
</organism>
<reference evidence="1" key="1">
    <citation type="submission" date="2022-07" db="EMBL/GenBank/DDBJ databases">
        <title>Evaluation of T. orientalis genome assembly methods using nanopore sequencing and analysis of variation between genomes.</title>
        <authorList>
            <person name="Yam J."/>
            <person name="Micallef M.L."/>
            <person name="Liu M."/>
            <person name="Djordjevic S.P."/>
            <person name="Bogema D.R."/>
            <person name="Jenkins C."/>
        </authorList>
    </citation>
    <scope>NUCLEOTIDE SEQUENCE</scope>
    <source>
        <strain evidence="1">Fish Creek</strain>
    </source>
</reference>
<evidence type="ECO:0000313" key="2">
    <source>
        <dbReference type="Proteomes" id="UP000244803"/>
    </source>
</evidence>
<evidence type="ECO:0000313" key="1">
    <source>
        <dbReference type="EMBL" id="UVC54647.1"/>
    </source>
</evidence>
<dbReference type="Proteomes" id="UP000244803">
    <property type="component" value="Chromosome 2"/>
</dbReference>
<dbReference type="AlphaFoldDB" id="A0A976SLD7"/>
<protein>
    <submittedName>
        <fullName evidence="1">Uncharacterized protein</fullName>
    </submittedName>
</protein>
<proteinExistence type="predicted"/>
<sequence length="144" mass="16753">MRTRRSAKLIQSSLPCQEIKEEDSVIEESHVLLDFKEFHSTQIFQDSTFNLISSDTKHGSVYKIDNCSFDKISFNNFDTDTPTCLINDYLPLNGTHISNGMTYILVDKDSLNERSDIKYDDESNSEKNINVWYTNKYIEFNTDK</sequence>